<dbReference type="SUPFAM" id="SSF53448">
    <property type="entry name" value="Nucleotide-diphospho-sugar transferases"/>
    <property type="match status" value="1"/>
</dbReference>
<protein>
    <recommendedName>
        <fullName evidence="1">Glycosyltransferase 2-like domain-containing protein</fullName>
    </recommendedName>
</protein>
<dbReference type="CDD" id="cd04186">
    <property type="entry name" value="GT_2_like_c"/>
    <property type="match status" value="1"/>
</dbReference>
<dbReference type="PANTHER" id="PTHR43179:SF7">
    <property type="entry name" value="RHAMNOSYLTRANSFERASE WBBL"/>
    <property type="match status" value="1"/>
</dbReference>
<feature type="domain" description="Glycosyltransferase 2-like" evidence="1">
    <location>
        <begin position="6"/>
        <end position="140"/>
    </location>
</feature>
<dbReference type="Proteomes" id="UP000246104">
    <property type="component" value="Unassembled WGS sequence"/>
</dbReference>
<evidence type="ECO:0000313" key="2">
    <source>
        <dbReference type="EMBL" id="PWU23945.1"/>
    </source>
</evidence>
<dbReference type="AlphaFoldDB" id="A0A317JR34"/>
<evidence type="ECO:0000313" key="3">
    <source>
        <dbReference type="Proteomes" id="UP000246104"/>
    </source>
</evidence>
<dbReference type="InterPro" id="IPR001173">
    <property type="entry name" value="Glyco_trans_2-like"/>
</dbReference>
<dbReference type="EMBL" id="PSRQ01000017">
    <property type="protein sequence ID" value="PWU23945.1"/>
    <property type="molecule type" value="Genomic_DNA"/>
</dbReference>
<sequence length="304" mass="34388">MVNLEIIILSYNTSELTLRAAKSALAIAGANVTVVDNASVDDTVTTLESLGKKEKRLKVIALQDNIGFAGGNNVALRESTTPYIMLLNSDAYIEEAKSIEQLLTYMDEHTEVGIVSPRVNLSNGEIDPASHRGFPTPWNAFTYYSGLEKLVTSVPPLNTEVLRAVFGGYHQTWKKKNEIHEVGACTAAAMIIRKKTIDEIGLLDERFFMYGEDLDWCYRCWKKGWKVVYDPHATVIHDKHSSGLKKKTIPQNIHAHHIQKRTHHAFYDAMKLFYDKHYREKYPGFVRSLTFLGISIVEQVKNKS</sequence>
<gene>
    <name evidence="2" type="ORF">C5B42_01130</name>
</gene>
<dbReference type="Pfam" id="PF00535">
    <property type="entry name" value="Glycos_transf_2"/>
    <property type="match status" value="1"/>
</dbReference>
<dbReference type="Gene3D" id="3.90.550.10">
    <property type="entry name" value="Spore Coat Polysaccharide Biosynthesis Protein SpsA, Chain A"/>
    <property type="match status" value="1"/>
</dbReference>
<dbReference type="PANTHER" id="PTHR43179">
    <property type="entry name" value="RHAMNOSYLTRANSFERASE WBBL"/>
    <property type="match status" value="1"/>
</dbReference>
<reference evidence="2 3" key="1">
    <citation type="submission" date="2018-02" db="EMBL/GenBank/DDBJ databases">
        <title>Genomic Reconstructions from Amazon Rainforest and Pasture Soil Reveal Novel Insights into the Physiology of Candidate Phyla in Tropical Sites.</title>
        <authorList>
            <person name="Kroeger M.E."/>
            <person name="Delmont T."/>
            <person name="Eren A.M."/>
            <person name="Guo J."/>
            <person name="Meyer K.M."/>
            <person name="Khan K."/>
            <person name="Rodrigues J.L.M."/>
            <person name="Bohannan B.J.M."/>
            <person name="Tringe S."/>
            <person name="Borges C.D."/>
            <person name="Tiedje J."/>
            <person name="Tsai S.M."/>
            <person name="Nusslein K."/>
        </authorList>
    </citation>
    <scope>NUCLEOTIDE SEQUENCE [LARGE SCALE GENOMIC DNA]</scope>
    <source>
        <strain evidence="2">Amazon FNV 2010 28 9</strain>
    </source>
</reference>
<evidence type="ECO:0000259" key="1">
    <source>
        <dbReference type="Pfam" id="PF00535"/>
    </source>
</evidence>
<dbReference type="InterPro" id="IPR029044">
    <property type="entry name" value="Nucleotide-diphossugar_trans"/>
</dbReference>
<proteinExistence type="predicted"/>
<name>A0A317JR34_9BACT</name>
<accession>A0A317JR34</accession>
<comment type="caution">
    <text evidence="2">The sequence shown here is derived from an EMBL/GenBank/DDBJ whole genome shotgun (WGS) entry which is preliminary data.</text>
</comment>
<organism evidence="2 3">
    <name type="scientific">Candidatus Cerribacteria bacterium 'Amazon FNV 2010 28 9'</name>
    <dbReference type="NCBI Taxonomy" id="2081795"/>
    <lineage>
        <taxon>Bacteria</taxon>
        <taxon>Candidatus Cerribacteria</taxon>
    </lineage>
</organism>